<feature type="compositionally biased region" description="Basic and acidic residues" evidence="2">
    <location>
        <begin position="577"/>
        <end position="602"/>
    </location>
</feature>
<feature type="coiled-coil region" evidence="1">
    <location>
        <begin position="480"/>
        <end position="516"/>
    </location>
</feature>
<comment type="caution">
    <text evidence="3">The sequence shown here is derived from an EMBL/GenBank/DDBJ whole genome shotgun (WGS) entry which is preliminary data.</text>
</comment>
<dbReference type="Proteomes" id="UP001420932">
    <property type="component" value="Unassembled WGS sequence"/>
</dbReference>
<evidence type="ECO:0000313" key="3">
    <source>
        <dbReference type="EMBL" id="KAK9093020.1"/>
    </source>
</evidence>
<feature type="compositionally biased region" description="Polar residues" evidence="2">
    <location>
        <begin position="97"/>
        <end position="109"/>
    </location>
</feature>
<feature type="compositionally biased region" description="Low complexity" evidence="2">
    <location>
        <begin position="208"/>
        <end position="220"/>
    </location>
</feature>
<organism evidence="3 4">
    <name type="scientific">Stephania yunnanensis</name>
    <dbReference type="NCBI Taxonomy" id="152371"/>
    <lineage>
        <taxon>Eukaryota</taxon>
        <taxon>Viridiplantae</taxon>
        <taxon>Streptophyta</taxon>
        <taxon>Embryophyta</taxon>
        <taxon>Tracheophyta</taxon>
        <taxon>Spermatophyta</taxon>
        <taxon>Magnoliopsida</taxon>
        <taxon>Ranunculales</taxon>
        <taxon>Menispermaceae</taxon>
        <taxon>Menispermoideae</taxon>
        <taxon>Cissampelideae</taxon>
        <taxon>Stephania</taxon>
    </lineage>
</organism>
<feature type="compositionally biased region" description="Low complexity" evidence="2">
    <location>
        <begin position="141"/>
        <end position="161"/>
    </location>
</feature>
<sequence length="622" mass="71094">MAISENAFQAFQNENMDIVEIDVDHFVSAAVDPTSEIVSDNDEFETNADDEEDDEFTLSSDIGSENEYIYHYIWRDVGRGNPEDEDVEDSPQHPEETSTTGRGTLSHHATPTHPDGRYSLHYTHGWSHVTRPYPNYAPGLSSSHYTSSSPPGHPYPYRHGAPSPPVHNLPPQHGFIPSSSHYSTPSPPADVYPQNHGIRPSSSHRATPSPSGHPAHSPGAGDERTSTSRRPPAPHRHSSARSSSSRFRSSIPQPLEEIPDFFRPPTATADGKNPLTYLIVEHGLLHPSSVAAKKMSLVFKSRYLKEGWKWEYVPQAQRDIYWLRWKVFFTWDLPMSFAIYDAWCQRASIRYTGNIYRIAKKRIAHIYLTEEVFEHYKRMRATDEAFKKKSEQKSSNKSPRWEGRALVFRCTALEVHPLDNMIGRDVHTPDTSIDEDSVYLEVVPEVKGRVYGLGSQGYHRNISLGGASSSRGAAYGLHKLEELQRDHQRLQETLLKERMERQEQMQRDKIERQEETREMQDRLARMEALLMRHLGIRPHVPLTPRTPPSPGTECSGPQSDDHPGHLMTEITPSQFAHPHDHRSGHWTSPDRRMYEDQHQLLDDHDEFTEQLMPPPRPPPRQE</sequence>
<feature type="region of interest" description="Disordered" evidence="2">
    <location>
        <begin position="141"/>
        <end position="250"/>
    </location>
</feature>
<dbReference type="AlphaFoldDB" id="A0AAP0EIX2"/>
<evidence type="ECO:0000256" key="2">
    <source>
        <dbReference type="SAM" id="MobiDB-lite"/>
    </source>
</evidence>
<name>A0AAP0EIX2_9MAGN</name>
<reference evidence="3 4" key="1">
    <citation type="submission" date="2024-01" db="EMBL/GenBank/DDBJ databases">
        <title>Genome assemblies of Stephania.</title>
        <authorList>
            <person name="Yang L."/>
        </authorList>
    </citation>
    <scope>NUCLEOTIDE SEQUENCE [LARGE SCALE GENOMIC DNA]</scope>
    <source>
        <strain evidence="3">YNDBR</strain>
        <tissue evidence="3">Leaf</tissue>
    </source>
</reference>
<feature type="compositionally biased region" description="Pro residues" evidence="2">
    <location>
        <begin position="612"/>
        <end position="622"/>
    </location>
</feature>
<keyword evidence="4" id="KW-1185">Reference proteome</keyword>
<protein>
    <submittedName>
        <fullName evidence="3">Uncharacterized protein</fullName>
    </submittedName>
</protein>
<gene>
    <name evidence="3" type="ORF">Syun_027931</name>
</gene>
<evidence type="ECO:0000313" key="4">
    <source>
        <dbReference type="Proteomes" id="UP001420932"/>
    </source>
</evidence>
<dbReference type="EMBL" id="JBBNAF010000012">
    <property type="protein sequence ID" value="KAK9093020.1"/>
    <property type="molecule type" value="Genomic_DNA"/>
</dbReference>
<proteinExistence type="predicted"/>
<feature type="compositionally biased region" description="Low complexity" evidence="2">
    <location>
        <begin position="240"/>
        <end position="250"/>
    </location>
</feature>
<evidence type="ECO:0000256" key="1">
    <source>
        <dbReference type="SAM" id="Coils"/>
    </source>
</evidence>
<feature type="region of interest" description="Disordered" evidence="2">
    <location>
        <begin position="538"/>
        <end position="622"/>
    </location>
</feature>
<feature type="region of interest" description="Disordered" evidence="2">
    <location>
        <begin position="80"/>
        <end position="117"/>
    </location>
</feature>
<keyword evidence="1" id="KW-0175">Coiled coil</keyword>
<accession>A0AAP0EIX2</accession>